<feature type="region of interest" description="Disordered" evidence="6">
    <location>
        <begin position="1"/>
        <end position="65"/>
    </location>
</feature>
<keyword evidence="3" id="KW-0238">DNA-binding</keyword>
<dbReference type="PANTHER" id="PTHR15348:SF0">
    <property type="entry name" value="PROTEIN DEAD RINGER"/>
    <property type="match status" value="1"/>
</dbReference>
<comment type="subcellular location">
    <subcellularLocation>
        <location evidence="1">Nucleus</location>
    </subcellularLocation>
</comment>
<keyword evidence="10" id="KW-1185">Reference proteome</keyword>
<dbReference type="InterPro" id="IPR036431">
    <property type="entry name" value="ARID_dom_sf"/>
</dbReference>
<feature type="domain" description="ARID" evidence="7">
    <location>
        <begin position="187"/>
        <end position="279"/>
    </location>
</feature>
<evidence type="ECO:0000259" key="8">
    <source>
        <dbReference type="PROSITE" id="PS51486"/>
    </source>
</evidence>
<evidence type="ECO:0000256" key="1">
    <source>
        <dbReference type="ARBA" id="ARBA00004123"/>
    </source>
</evidence>
<dbReference type="AlphaFoldDB" id="A0A8W8HTK6"/>
<keyword evidence="4" id="KW-0804">Transcription</keyword>
<dbReference type="EnsemblMetazoa" id="G10894.11">
    <property type="protein sequence ID" value="G10894.11:cds"/>
    <property type="gene ID" value="G10894"/>
</dbReference>
<dbReference type="PANTHER" id="PTHR15348">
    <property type="entry name" value="AT-RICH INTERACTIVE DOMAIN-CONTAINING PROTEIN ARID DOMAIN- CONTAINING PROTEIN DEAD RINGER PROTEIN B-CELL REGULATOR OF IGH TRANSCRIPTION BRIGHT"/>
    <property type="match status" value="1"/>
</dbReference>
<feature type="domain" description="REKLES" evidence="8">
    <location>
        <begin position="381"/>
        <end position="473"/>
    </location>
</feature>
<evidence type="ECO:0000256" key="2">
    <source>
        <dbReference type="ARBA" id="ARBA00023015"/>
    </source>
</evidence>
<dbReference type="PROSITE" id="PS51011">
    <property type="entry name" value="ARID"/>
    <property type="match status" value="1"/>
</dbReference>
<dbReference type="GO" id="GO:0005634">
    <property type="term" value="C:nucleus"/>
    <property type="evidence" value="ECO:0007669"/>
    <property type="project" value="UniProtKB-SubCell"/>
</dbReference>
<sequence>MSNGENSEGSVSNEDLNESEMSDNGSESGDVGSRRSTEKLDSSDRELYEKLKRQEREEREEIEKELKRAHEEAIIRRHEELRAKELRLHAERLSQLESERGQDLRVNKHEEFRALRDGHPLTKSDSSSRLDLLNHSAFLDRNYHRAGSLSPHSATSASPTGEGPAHHWTFEEQFKQAFSQLYELSDDPKRKEFLDDLFQFMQKRGTPVNRIPIMAKQTLDLYELFRLVVSKGGLVEVINKKLWREITKGLNLPSSITSAAFTLRTQYMKYLYPYECEKLKLSTPQELQAAIDGNRREGGVFRNEQLIPSSLLKYSTMTENGWNQKDLLERRSPLTSLQKLWQLQHHQLLTGGNGTPDEDSLPPTPTHPRSLTDHLTERDAIAMEAASRAMEHATRKMEEASRAAAQLSEEPPRKRPHVSTEEDRLPSHTMPNTHIKITSRNDGRSDIDNSLVVSMEINGIMYQGVLFAHNPRRM</sequence>
<evidence type="ECO:0000313" key="10">
    <source>
        <dbReference type="Proteomes" id="UP000005408"/>
    </source>
</evidence>
<protein>
    <recommendedName>
        <fullName evidence="11">AT-rich interactive domain-containing protein 3A</fullName>
    </recommendedName>
</protein>
<dbReference type="SUPFAM" id="SSF46774">
    <property type="entry name" value="ARID-like"/>
    <property type="match status" value="1"/>
</dbReference>
<feature type="compositionally biased region" description="Low complexity" evidence="6">
    <location>
        <begin position="1"/>
        <end position="14"/>
    </location>
</feature>
<accession>A0A8W8HTK6</accession>
<evidence type="ECO:0000259" key="7">
    <source>
        <dbReference type="PROSITE" id="PS51011"/>
    </source>
</evidence>
<dbReference type="Gene3D" id="1.10.150.60">
    <property type="entry name" value="ARID DNA-binding domain"/>
    <property type="match status" value="1"/>
</dbReference>
<evidence type="ECO:0000313" key="9">
    <source>
        <dbReference type="EnsemblMetazoa" id="G10894.11:cds"/>
    </source>
</evidence>
<dbReference type="InterPro" id="IPR023334">
    <property type="entry name" value="REKLES_domain"/>
</dbReference>
<evidence type="ECO:0000256" key="3">
    <source>
        <dbReference type="ARBA" id="ARBA00023125"/>
    </source>
</evidence>
<dbReference type="GO" id="GO:0003677">
    <property type="term" value="F:DNA binding"/>
    <property type="evidence" value="ECO:0007669"/>
    <property type="project" value="UniProtKB-KW"/>
</dbReference>
<evidence type="ECO:0000256" key="6">
    <source>
        <dbReference type="SAM" id="MobiDB-lite"/>
    </source>
</evidence>
<dbReference type="Pfam" id="PF01388">
    <property type="entry name" value="ARID"/>
    <property type="match status" value="1"/>
</dbReference>
<dbReference type="FunFam" id="1.10.150.60:FF:000007">
    <property type="entry name" value="AT-rich interactive domain-containing protein 3C"/>
    <property type="match status" value="1"/>
</dbReference>
<name>A0A8W8HTK6_MAGGI</name>
<organism evidence="9 10">
    <name type="scientific">Magallana gigas</name>
    <name type="common">Pacific oyster</name>
    <name type="synonym">Crassostrea gigas</name>
    <dbReference type="NCBI Taxonomy" id="29159"/>
    <lineage>
        <taxon>Eukaryota</taxon>
        <taxon>Metazoa</taxon>
        <taxon>Spiralia</taxon>
        <taxon>Lophotrochozoa</taxon>
        <taxon>Mollusca</taxon>
        <taxon>Bivalvia</taxon>
        <taxon>Autobranchia</taxon>
        <taxon>Pteriomorphia</taxon>
        <taxon>Ostreida</taxon>
        <taxon>Ostreoidea</taxon>
        <taxon>Ostreidae</taxon>
        <taxon>Magallana</taxon>
    </lineage>
</organism>
<dbReference type="InterPro" id="IPR001606">
    <property type="entry name" value="ARID_dom"/>
</dbReference>
<dbReference type="PROSITE" id="PS51486">
    <property type="entry name" value="REKLES"/>
    <property type="match status" value="1"/>
</dbReference>
<feature type="compositionally biased region" description="Basic and acidic residues" evidence="6">
    <location>
        <begin position="410"/>
        <end position="426"/>
    </location>
</feature>
<feature type="compositionally biased region" description="Polar residues" evidence="6">
    <location>
        <begin position="429"/>
        <end position="438"/>
    </location>
</feature>
<reference evidence="9" key="1">
    <citation type="submission" date="2022-08" db="UniProtKB">
        <authorList>
            <consortium name="EnsemblMetazoa"/>
        </authorList>
    </citation>
    <scope>IDENTIFICATION</scope>
    <source>
        <strain evidence="9">05x7-T-G4-1.051#20</strain>
    </source>
</reference>
<dbReference type="InterPro" id="IPR045147">
    <property type="entry name" value="ARI3A/B/C"/>
</dbReference>
<feature type="compositionally biased region" description="Basic and acidic residues" evidence="6">
    <location>
        <begin position="389"/>
        <end position="401"/>
    </location>
</feature>
<keyword evidence="2" id="KW-0805">Transcription regulation</keyword>
<dbReference type="GO" id="GO:0006357">
    <property type="term" value="P:regulation of transcription by RNA polymerase II"/>
    <property type="evidence" value="ECO:0007669"/>
    <property type="project" value="InterPro"/>
</dbReference>
<dbReference type="SMART" id="SM01014">
    <property type="entry name" value="ARID"/>
    <property type="match status" value="1"/>
</dbReference>
<evidence type="ECO:0000256" key="4">
    <source>
        <dbReference type="ARBA" id="ARBA00023163"/>
    </source>
</evidence>
<evidence type="ECO:0000256" key="5">
    <source>
        <dbReference type="ARBA" id="ARBA00023242"/>
    </source>
</evidence>
<dbReference type="CDD" id="cd16881">
    <property type="entry name" value="ARID_Dri-like"/>
    <property type="match status" value="1"/>
</dbReference>
<keyword evidence="5" id="KW-0539">Nucleus</keyword>
<evidence type="ECO:0008006" key="11">
    <source>
        <dbReference type="Google" id="ProtNLM"/>
    </source>
</evidence>
<feature type="region of interest" description="Disordered" evidence="6">
    <location>
        <begin position="387"/>
        <end position="446"/>
    </location>
</feature>
<dbReference type="SMART" id="SM00501">
    <property type="entry name" value="BRIGHT"/>
    <property type="match status" value="1"/>
</dbReference>
<dbReference type="Proteomes" id="UP000005408">
    <property type="component" value="Unassembled WGS sequence"/>
</dbReference>
<feature type="compositionally biased region" description="Basic and acidic residues" evidence="6">
    <location>
        <begin position="32"/>
        <end position="65"/>
    </location>
</feature>
<proteinExistence type="predicted"/>
<feature type="region of interest" description="Disordered" evidence="6">
    <location>
        <begin position="349"/>
        <end position="372"/>
    </location>
</feature>